<sequence length="194" mass="21348">MRHLLLKFGFSGFSVMLWSGETGLGQQGVNTGIYILVDKRGSPLKVGRSSNRTFDQRHKDYNKDPESIAMGGCKVMRIIATTDLNEIYALEDIFFDVGVDLGAWALRDPWNKVRPIAVTAENRPEWVGKGLERLRQMSVGLRLPPGMALQGKPGQYQIRWGGIGSGTFGAYSKGSSSRWGAPRIIIGGSNKGFK</sequence>
<proteinExistence type="predicted"/>
<dbReference type="Proteomes" id="UP001144036">
    <property type="component" value="Unassembled WGS sequence"/>
</dbReference>
<name>A0ABT4SK29_9ACTN</name>
<dbReference type="CDD" id="cd00719">
    <property type="entry name" value="GIY-YIG_SF"/>
    <property type="match status" value="1"/>
</dbReference>
<comment type="caution">
    <text evidence="1">The sequence shown here is derived from an EMBL/GenBank/DDBJ whole genome shotgun (WGS) entry which is preliminary data.</text>
</comment>
<accession>A0ABT4SK29</accession>
<dbReference type="RefSeq" id="WP_270158175.1">
    <property type="nucleotide sequence ID" value="NZ_JAPNNL010000146.1"/>
</dbReference>
<evidence type="ECO:0000313" key="2">
    <source>
        <dbReference type="Proteomes" id="UP001144036"/>
    </source>
</evidence>
<reference evidence="1" key="1">
    <citation type="submission" date="2022-11" db="EMBL/GenBank/DDBJ databases">
        <title>Nonomuraea corallina sp. nov., a new species of the genus Nonomuraea isolated from sea side sediment in Thai sea.</title>
        <authorList>
            <person name="Ngamcharungchit C."/>
            <person name="Matsumoto A."/>
            <person name="Suriyachadkun C."/>
            <person name="Panbangred W."/>
            <person name="Inahashi Y."/>
            <person name="Intra B."/>
        </authorList>
    </citation>
    <scope>NUCLEOTIDE SEQUENCE</scope>
    <source>
        <strain evidence="1">MCN248</strain>
    </source>
</reference>
<organism evidence="1 2">
    <name type="scientific">Nonomuraea corallina</name>
    <dbReference type="NCBI Taxonomy" id="2989783"/>
    <lineage>
        <taxon>Bacteria</taxon>
        <taxon>Bacillati</taxon>
        <taxon>Actinomycetota</taxon>
        <taxon>Actinomycetes</taxon>
        <taxon>Streptosporangiales</taxon>
        <taxon>Streptosporangiaceae</taxon>
        <taxon>Nonomuraea</taxon>
    </lineage>
</organism>
<gene>
    <name evidence="1" type="ORF">OUY22_28040</name>
</gene>
<keyword evidence="2" id="KW-1185">Reference proteome</keyword>
<evidence type="ECO:0000313" key="1">
    <source>
        <dbReference type="EMBL" id="MDA0637271.1"/>
    </source>
</evidence>
<protein>
    <submittedName>
        <fullName evidence="1">GIY-YIG nuclease family protein</fullName>
    </submittedName>
</protein>
<dbReference type="EMBL" id="JAPNNL010000146">
    <property type="protein sequence ID" value="MDA0637271.1"/>
    <property type="molecule type" value="Genomic_DNA"/>
</dbReference>